<name>A0A061B4P5_RHOTO</name>
<dbReference type="AlphaFoldDB" id="A0A061B4P5"/>
<dbReference type="InterPro" id="IPR053226">
    <property type="entry name" value="Pyrrolopyrazine_biosynth_F"/>
</dbReference>
<feature type="region of interest" description="Disordered" evidence="1">
    <location>
        <begin position="266"/>
        <end position="297"/>
    </location>
</feature>
<proteinExistence type="predicted"/>
<dbReference type="OrthoDB" id="2405944at2759"/>
<reference evidence="2" key="1">
    <citation type="journal article" date="2014" name="Genome Announc.">
        <title>Draft genome sequence of Rhodosporidium toruloides CECT1137, an oleaginous yeast of biotechnological interest.</title>
        <authorList>
            <person name="Morin N."/>
            <person name="Calcas X."/>
            <person name="Devillers H."/>
            <person name="Durrens P."/>
            <person name="Sherman D.J."/>
            <person name="Nicaud J.-M."/>
            <person name="Neuveglise C."/>
        </authorList>
    </citation>
    <scope>NUCLEOTIDE SEQUENCE</scope>
    <source>
        <strain evidence="2">CECT1137</strain>
    </source>
</reference>
<dbReference type="PANTHER" id="PTHR48419">
    <property type="entry name" value="SULFOTRANSFERASE DOMAIN-CONTAINING PROTEIN"/>
    <property type="match status" value="1"/>
</dbReference>
<feature type="compositionally biased region" description="Low complexity" evidence="1">
    <location>
        <begin position="9"/>
        <end position="25"/>
    </location>
</feature>
<dbReference type="Pfam" id="PF13469">
    <property type="entry name" value="Sulfotransfer_3"/>
    <property type="match status" value="1"/>
</dbReference>
<feature type="region of interest" description="Disordered" evidence="1">
    <location>
        <begin position="1"/>
        <end position="25"/>
    </location>
</feature>
<gene>
    <name evidence="2" type="ORF">RHTO0S_10e00408g</name>
</gene>
<dbReference type="PANTHER" id="PTHR48419:SF1">
    <property type="entry name" value="SULFOTRANSFERASE DOMAIN-CONTAINING PROTEIN"/>
    <property type="match status" value="1"/>
</dbReference>
<evidence type="ECO:0000256" key="1">
    <source>
        <dbReference type="SAM" id="MobiDB-lite"/>
    </source>
</evidence>
<dbReference type="SUPFAM" id="SSF52540">
    <property type="entry name" value="P-loop containing nucleoside triphosphate hydrolases"/>
    <property type="match status" value="1"/>
</dbReference>
<dbReference type="Gene3D" id="3.40.50.300">
    <property type="entry name" value="P-loop containing nucleotide triphosphate hydrolases"/>
    <property type="match status" value="1"/>
</dbReference>
<dbReference type="EMBL" id="LK052945">
    <property type="protein sequence ID" value="CDR44783.1"/>
    <property type="molecule type" value="Genomic_DNA"/>
</dbReference>
<dbReference type="InterPro" id="IPR027417">
    <property type="entry name" value="P-loop_NTPase"/>
</dbReference>
<organism evidence="2">
    <name type="scientific">Rhodotorula toruloides</name>
    <name type="common">Yeast</name>
    <name type="synonym">Rhodosporidium toruloides</name>
    <dbReference type="NCBI Taxonomy" id="5286"/>
    <lineage>
        <taxon>Eukaryota</taxon>
        <taxon>Fungi</taxon>
        <taxon>Dikarya</taxon>
        <taxon>Basidiomycota</taxon>
        <taxon>Pucciniomycotina</taxon>
        <taxon>Microbotryomycetes</taxon>
        <taxon>Sporidiobolales</taxon>
        <taxon>Sporidiobolaceae</taxon>
        <taxon>Rhodotorula</taxon>
    </lineage>
</organism>
<evidence type="ECO:0000313" key="2">
    <source>
        <dbReference type="EMBL" id="CDR44783.1"/>
    </source>
</evidence>
<protein>
    <submittedName>
        <fullName evidence="2">RHTO0S10e00408g1_1</fullName>
    </submittedName>
</protein>
<accession>A0A061B4P5</accession>
<sequence>MSPDASFETPSTGSAASSSTSSSSRPSNIILWVHPRSTSTAFECMLLARPDEFEVLHEPMGETWYYSKERVSKRFDDKICDESGHGELSYAKAWAEVAKPHPTMRKFSKDMAQYLIDTSSPNGTVAASFNGAETTPNNPTLIPTSELLQPHISHTFLIRHPNKAVPSYARLCYPGAPTGFDYFDPSEMGYKELRMLFDFIREETGKTPLLVESEELLKAPSKVVKAWCDHVGIEFKQEMLEWDDAPETRTHFEKWKGFHDDAAKSKGIGQTTPDAKASDTPAAPKKETTLSPELQKAADDCMEDYEYLRSFAKKEY</sequence>